<dbReference type="EMBL" id="QLNQ01000030">
    <property type="protein sequence ID" value="RCK55196.1"/>
    <property type="molecule type" value="Genomic_DNA"/>
</dbReference>
<name>A0A367XNI0_9ASCO</name>
<evidence type="ECO:0000313" key="1">
    <source>
        <dbReference type="EMBL" id="RCK55196.1"/>
    </source>
</evidence>
<dbReference type="AlphaFoldDB" id="A0A367XNI0"/>
<evidence type="ECO:0000313" key="2">
    <source>
        <dbReference type="Proteomes" id="UP000253472"/>
    </source>
</evidence>
<comment type="caution">
    <text evidence="1">The sequence shown here is derived from an EMBL/GenBank/DDBJ whole genome shotgun (WGS) entry which is preliminary data.</text>
</comment>
<organism evidence="1 2">
    <name type="scientific">Candida viswanathii</name>
    <dbReference type="NCBI Taxonomy" id="5486"/>
    <lineage>
        <taxon>Eukaryota</taxon>
        <taxon>Fungi</taxon>
        <taxon>Dikarya</taxon>
        <taxon>Ascomycota</taxon>
        <taxon>Saccharomycotina</taxon>
        <taxon>Pichiomycetes</taxon>
        <taxon>Debaryomycetaceae</taxon>
        <taxon>Candida/Lodderomyces clade</taxon>
        <taxon>Candida</taxon>
    </lineage>
</organism>
<keyword evidence="2" id="KW-1185">Reference proteome</keyword>
<accession>A0A367XNI0</accession>
<dbReference type="OrthoDB" id="4010849at2759"/>
<sequence length="96" mass="11506">MAYTRKQKEAILHHLRTERNKIAKRNEELKKKLAGQTYQRVMRRLNGVSVTLWDVKLKDIFQVERSQKLVAKTLLKDVQDMKRKLQHDIKRNGTHK</sequence>
<dbReference type="STRING" id="5486.A0A367XNI0"/>
<proteinExistence type="predicted"/>
<reference evidence="1 2" key="1">
    <citation type="submission" date="2018-06" db="EMBL/GenBank/DDBJ databases">
        <title>Whole genome sequencing of Candida tropicalis (genome annotated by CSBL at Korea University).</title>
        <authorList>
            <person name="Ahn J."/>
        </authorList>
    </citation>
    <scope>NUCLEOTIDE SEQUENCE [LARGE SCALE GENOMIC DNA]</scope>
    <source>
        <strain evidence="1 2">ATCC 20962</strain>
    </source>
</reference>
<dbReference type="Proteomes" id="UP000253472">
    <property type="component" value="Unassembled WGS sequence"/>
</dbReference>
<protein>
    <submittedName>
        <fullName evidence="1">Uncharacterized protein</fullName>
    </submittedName>
</protein>
<gene>
    <name evidence="1" type="ORF">Cantr_04113</name>
</gene>